<dbReference type="Proteomes" id="UP000237347">
    <property type="component" value="Unassembled WGS sequence"/>
</dbReference>
<dbReference type="GO" id="GO:0000785">
    <property type="term" value="C:chromatin"/>
    <property type="evidence" value="ECO:0007669"/>
    <property type="project" value="TreeGrafter"/>
</dbReference>
<feature type="domain" description="N-acetyltransferase ESCO acetyl-transferase" evidence="1">
    <location>
        <begin position="258"/>
        <end position="287"/>
    </location>
</feature>
<dbReference type="Pfam" id="PF13880">
    <property type="entry name" value="Acetyltransf_13"/>
    <property type="match status" value="2"/>
</dbReference>
<feature type="domain" description="N-acetyltransferase ESCO acetyl-transferase" evidence="1">
    <location>
        <begin position="367"/>
        <end position="435"/>
    </location>
</feature>
<dbReference type="EMBL" id="PKMF04000334">
    <property type="protein sequence ID" value="KAK7837194.1"/>
    <property type="molecule type" value="Genomic_DNA"/>
</dbReference>
<dbReference type="PANTHER" id="PTHR45884:SF2">
    <property type="entry name" value="N-ACETYLTRANSFERASE ECO"/>
    <property type="match status" value="1"/>
</dbReference>
<evidence type="ECO:0000313" key="2">
    <source>
        <dbReference type="EMBL" id="KAK7837194.1"/>
    </source>
</evidence>
<keyword evidence="3" id="KW-1185">Reference proteome</keyword>
<comment type="caution">
    <text evidence="2">The sequence shown here is derived from an EMBL/GenBank/DDBJ whole genome shotgun (WGS) entry which is preliminary data.</text>
</comment>
<evidence type="ECO:0000259" key="1">
    <source>
        <dbReference type="Pfam" id="PF13880"/>
    </source>
</evidence>
<dbReference type="GO" id="GO:0007064">
    <property type="term" value="P:mitotic sister chromatid cohesion"/>
    <property type="evidence" value="ECO:0007669"/>
    <property type="project" value="TreeGrafter"/>
</dbReference>
<dbReference type="PANTHER" id="PTHR45884">
    <property type="entry name" value="N-ACETYLTRANSFERASE ECO"/>
    <property type="match status" value="1"/>
</dbReference>
<dbReference type="GO" id="GO:0005634">
    <property type="term" value="C:nucleus"/>
    <property type="evidence" value="ECO:0007669"/>
    <property type="project" value="TreeGrafter"/>
</dbReference>
<gene>
    <name evidence="2" type="primary">CTF7_0</name>
    <name evidence="2" type="ORF">CFP56_021498</name>
</gene>
<sequence length="442" mass="48247">MQAKISTFFKNPISTSIAPKSPDPPPIFDELTIWENKQHQFFNTYSRRAQNPDSNNGSIGDILGKKPNSDNLCSIAKSKSSERAIKTNKKRTYAQLHLDLGQSDFNLHTCSTCGGWCSERVVHMPSIEGGRIVLVLDCDPVAHRSKVEEVVKMMEIELGSGWIFHKSCKVYLFISSQRIVGCLLAEPIKQAFKVCSCSSNGGSEGTSAKEVARQSSTSLQFGDISFKREVKKRTRSVNSSEVLDGNLNGAIICENEGVPAVCGIRAIWVTPSNRRKHIASQLLDAVRIVGCLLAEPIKQAFKVCSCSSNGGSEGTSAKEVARQSSTSLQFGDISFKREVKKRTRSVNSSEVLDGNLNGAIICENEGVPAVCGIRAIWVTPSNRRKHIASQLLDAVRMSFCMGSVLELSQLALSQPTSAGEALASNYFSTGSFLVYKTNRNYC</sequence>
<evidence type="ECO:0000313" key="3">
    <source>
        <dbReference type="Proteomes" id="UP000237347"/>
    </source>
</evidence>
<accession>A0AAW0KFD1</accession>
<organism evidence="2 3">
    <name type="scientific">Quercus suber</name>
    <name type="common">Cork oak</name>
    <dbReference type="NCBI Taxonomy" id="58331"/>
    <lineage>
        <taxon>Eukaryota</taxon>
        <taxon>Viridiplantae</taxon>
        <taxon>Streptophyta</taxon>
        <taxon>Embryophyta</taxon>
        <taxon>Tracheophyta</taxon>
        <taxon>Spermatophyta</taxon>
        <taxon>Magnoliopsida</taxon>
        <taxon>eudicotyledons</taxon>
        <taxon>Gunneridae</taxon>
        <taxon>Pentapetalae</taxon>
        <taxon>rosids</taxon>
        <taxon>fabids</taxon>
        <taxon>Fagales</taxon>
        <taxon>Fagaceae</taxon>
        <taxon>Quercus</taxon>
    </lineage>
</organism>
<reference evidence="2 3" key="1">
    <citation type="journal article" date="2018" name="Sci. Data">
        <title>The draft genome sequence of cork oak.</title>
        <authorList>
            <person name="Ramos A.M."/>
            <person name="Usie A."/>
            <person name="Barbosa P."/>
            <person name="Barros P.M."/>
            <person name="Capote T."/>
            <person name="Chaves I."/>
            <person name="Simoes F."/>
            <person name="Abreu I."/>
            <person name="Carrasquinho I."/>
            <person name="Faro C."/>
            <person name="Guimaraes J.B."/>
            <person name="Mendonca D."/>
            <person name="Nobrega F."/>
            <person name="Rodrigues L."/>
            <person name="Saibo N.J.M."/>
            <person name="Varela M.C."/>
            <person name="Egas C."/>
            <person name="Matos J."/>
            <person name="Miguel C.M."/>
            <person name="Oliveira M.M."/>
            <person name="Ricardo C.P."/>
            <person name="Goncalves S."/>
        </authorList>
    </citation>
    <scope>NUCLEOTIDE SEQUENCE [LARGE SCALE GENOMIC DNA]</scope>
    <source>
        <strain evidence="3">cv. HL8</strain>
    </source>
</reference>
<proteinExistence type="predicted"/>
<protein>
    <submittedName>
        <fullName evidence="2">Protein chromosome transmission fidelity 7</fullName>
    </submittedName>
</protein>
<dbReference type="GO" id="GO:0061733">
    <property type="term" value="F:protein-lysine-acetyltransferase activity"/>
    <property type="evidence" value="ECO:0007669"/>
    <property type="project" value="TreeGrafter"/>
</dbReference>
<dbReference type="AlphaFoldDB" id="A0AAW0KFD1"/>
<name>A0AAW0KFD1_QUESU</name>
<dbReference type="InterPro" id="IPR028009">
    <property type="entry name" value="ESCO_Acetyltransf_dom"/>
</dbReference>